<dbReference type="PROSITE" id="PS50003">
    <property type="entry name" value="PH_DOMAIN"/>
    <property type="match status" value="1"/>
</dbReference>
<dbReference type="RefSeq" id="XP_013762583.1">
    <property type="nucleotide sequence ID" value="XM_013907129.1"/>
</dbReference>
<evidence type="ECO:0000259" key="2">
    <source>
        <dbReference type="PROSITE" id="PS50003"/>
    </source>
</evidence>
<gene>
    <name evidence="3" type="ORF">AMSG_00865</name>
</gene>
<feature type="compositionally biased region" description="Polar residues" evidence="1">
    <location>
        <begin position="328"/>
        <end position="341"/>
    </location>
</feature>
<dbReference type="SMART" id="SM00233">
    <property type="entry name" value="PH"/>
    <property type="match status" value="1"/>
</dbReference>
<accession>A0A0L0DEY9</accession>
<feature type="domain" description="PH" evidence="2">
    <location>
        <begin position="144"/>
        <end position="248"/>
    </location>
</feature>
<dbReference type="SUPFAM" id="SSF50729">
    <property type="entry name" value="PH domain-like"/>
    <property type="match status" value="1"/>
</dbReference>
<evidence type="ECO:0000313" key="4">
    <source>
        <dbReference type="Proteomes" id="UP000054408"/>
    </source>
</evidence>
<feature type="compositionally biased region" description="Basic residues" evidence="1">
    <location>
        <begin position="1"/>
        <end position="10"/>
    </location>
</feature>
<feature type="compositionally biased region" description="Low complexity" evidence="1">
    <location>
        <begin position="899"/>
        <end position="923"/>
    </location>
</feature>
<dbReference type="AlphaFoldDB" id="A0A0L0DEY9"/>
<keyword evidence="4" id="KW-1185">Reference proteome</keyword>
<dbReference type="InterPro" id="IPR011993">
    <property type="entry name" value="PH-like_dom_sf"/>
</dbReference>
<name>A0A0L0DEY9_THETB</name>
<feature type="region of interest" description="Disordered" evidence="1">
    <location>
        <begin position="753"/>
        <end position="773"/>
    </location>
</feature>
<dbReference type="Gene3D" id="2.30.29.30">
    <property type="entry name" value="Pleckstrin-homology domain (PH domain)/Phosphotyrosine-binding domain (PTB)"/>
    <property type="match status" value="1"/>
</dbReference>
<proteinExistence type="predicted"/>
<feature type="compositionally biased region" description="Low complexity" evidence="1">
    <location>
        <begin position="79"/>
        <end position="88"/>
    </location>
</feature>
<feature type="region of interest" description="Disordered" evidence="1">
    <location>
        <begin position="881"/>
        <end position="923"/>
    </location>
</feature>
<dbReference type="InterPro" id="IPR001849">
    <property type="entry name" value="PH_domain"/>
</dbReference>
<feature type="region of interest" description="Disordered" evidence="1">
    <location>
        <begin position="1"/>
        <end position="103"/>
    </location>
</feature>
<protein>
    <recommendedName>
        <fullName evidence="2">PH domain-containing protein</fullName>
    </recommendedName>
</protein>
<feature type="compositionally biased region" description="Low complexity" evidence="1">
    <location>
        <begin position="350"/>
        <end position="361"/>
    </location>
</feature>
<organism evidence="3 4">
    <name type="scientific">Thecamonas trahens ATCC 50062</name>
    <dbReference type="NCBI Taxonomy" id="461836"/>
    <lineage>
        <taxon>Eukaryota</taxon>
        <taxon>Apusozoa</taxon>
        <taxon>Apusomonadida</taxon>
        <taxon>Apusomonadidae</taxon>
        <taxon>Thecamonas</taxon>
    </lineage>
</organism>
<dbReference type="Proteomes" id="UP000054408">
    <property type="component" value="Unassembled WGS sequence"/>
</dbReference>
<dbReference type="Pfam" id="PF00169">
    <property type="entry name" value="PH"/>
    <property type="match status" value="1"/>
</dbReference>
<feature type="compositionally biased region" description="Low complexity" evidence="1">
    <location>
        <begin position="369"/>
        <end position="391"/>
    </location>
</feature>
<dbReference type="CDD" id="cd00821">
    <property type="entry name" value="PH"/>
    <property type="match status" value="1"/>
</dbReference>
<feature type="region of interest" description="Disordered" evidence="1">
    <location>
        <begin position="328"/>
        <end position="391"/>
    </location>
</feature>
<dbReference type="GeneID" id="25560644"/>
<reference evidence="3 4" key="1">
    <citation type="submission" date="2010-05" db="EMBL/GenBank/DDBJ databases">
        <title>The Genome Sequence of Thecamonas trahens ATCC 50062.</title>
        <authorList>
            <consortium name="The Broad Institute Genome Sequencing Platform"/>
            <person name="Russ C."/>
            <person name="Cuomo C."/>
            <person name="Shea T."/>
            <person name="Young S.K."/>
            <person name="Zeng Q."/>
            <person name="Koehrsen M."/>
            <person name="Haas B."/>
            <person name="Borodovsky M."/>
            <person name="Guigo R."/>
            <person name="Alvarado L."/>
            <person name="Berlin A."/>
            <person name="Bochicchio J."/>
            <person name="Borenstein D."/>
            <person name="Chapman S."/>
            <person name="Chen Z."/>
            <person name="Freedman E."/>
            <person name="Gellesch M."/>
            <person name="Goldberg J."/>
            <person name="Griggs A."/>
            <person name="Gujja S."/>
            <person name="Heilman E."/>
            <person name="Heiman D."/>
            <person name="Hepburn T."/>
            <person name="Howarth C."/>
            <person name="Jen D."/>
            <person name="Larson L."/>
            <person name="Mehta T."/>
            <person name="Park D."/>
            <person name="Pearson M."/>
            <person name="Roberts A."/>
            <person name="Saif S."/>
            <person name="Shenoy N."/>
            <person name="Sisk P."/>
            <person name="Stolte C."/>
            <person name="Sykes S."/>
            <person name="Thomson T."/>
            <person name="Walk T."/>
            <person name="White J."/>
            <person name="Yandava C."/>
            <person name="Burger G."/>
            <person name="Gray M.W."/>
            <person name="Holland P.W.H."/>
            <person name="King N."/>
            <person name="Lang F.B.F."/>
            <person name="Roger A.J."/>
            <person name="Ruiz-Trillo I."/>
            <person name="Lander E."/>
            <person name="Nusbaum C."/>
        </authorList>
    </citation>
    <scope>NUCLEOTIDE SEQUENCE [LARGE SCALE GENOMIC DNA]</scope>
    <source>
        <strain evidence="3 4">ATCC 50062</strain>
    </source>
</reference>
<evidence type="ECO:0000256" key="1">
    <source>
        <dbReference type="SAM" id="MobiDB-lite"/>
    </source>
</evidence>
<evidence type="ECO:0000313" key="3">
    <source>
        <dbReference type="EMBL" id="KNC50706.1"/>
    </source>
</evidence>
<sequence length="923" mass="99608">MRARTNRRHTRDGAVRLPRAETTLGFGSGGQGTAMTLAQRRMSAAEPTRVPGPSRSESRLASLRSQGNIGPGSRRSRSRSSSLMRHSSVAVPGTRKASLAPQVATMRHGGVSTTSLAGLGATATSMAGGVGGGTGAVGGDDSMPLPLQGDLRMKRKKRLGKSWATRHVKVEGSSLMVFKNMHAFDPMEQVALVSIEAVREAHELEGISFKNQMRCLEVAVNDGRKLYFVALSVSDKRKWIDGLNAWVSYAKLRSAVEEEADPEHVAQLVEQGVDLAKLTPELRAKVKATLKTHRWEEYYVWVDQWGVEHELAAEDIDFSRVKVVAAGPQSSGLPLSRTQSLESDRNSVTDGGHLSSFSSSDRSLRSHLRGGSSSSSHGSSSSASVADGASGSSSYESYVEVWEEWDEWESASDDSAVVGTEYLASLLGTFPHSAGKFHGGLKCERLRAVYRLVDELARVRYAPNPLPVTVSPDAVWVKARLSGEIIYSQVELPHSALASYGAVVTTLLAGLAADDDGGGASSSLTLGDVFALVRVDGDDRVRVTKRTLHLVRSGDRLELVLHSSRLAEHYRNPRARNSVESLPDRPVGYYKELWRTIVRKGTWMKLTEWRPSASQRWGQIAQLAWKAVAKSAWHEISNQLGESMAEVESGDESEPEAHAELEAELLAKAFDGDGLDDVHSEKNPLMAHGLEATGWHHVFARLEANITGKAPVPGLGLYRESFIDKSYQPKPWLELHNSQWGEVHEMLKLAKDSSGLPHSVSDSDDGLDNHTGASTQPIIILHDDSDLDAESDSDDASELAGVASDASEGYFSLVHKVGTTGELHDPETDGELPILMPEERAAAERVLRRWGNARLRSIVAASFRRGTALRPGSKWALLRSLGARGEEEDDEDGGKMSDDGGSSSSSASSSSASSSSASSSSSS</sequence>
<dbReference type="EMBL" id="GL349435">
    <property type="protein sequence ID" value="KNC50706.1"/>
    <property type="molecule type" value="Genomic_DNA"/>
</dbReference>